<evidence type="ECO:0000313" key="3">
    <source>
        <dbReference type="Proteomes" id="UP000018208"/>
    </source>
</evidence>
<dbReference type="EMBL" id="AUWU02000003">
    <property type="protein sequence ID" value="KAH0574809.1"/>
    <property type="molecule type" value="Genomic_DNA"/>
</dbReference>
<accession>V6LC52</accession>
<sequence>MRRSLIDRFNDQLLQQQKVNSIATQVLNLNIVKKRPQLEKDLYQNTYFDQLSRSMQNPYEPFQKTSSGVFGDKQLLNIQMQQISLIKSLNTIKQDQELRNYEKIGVQNKVNASRNQIQMNQKMMIYESYLPHNKINYKSLVQRYDSVYNAQISQVSSNYQQLQKGKPNSSLQQRYIDWNQAKNKQLK</sequence>
<reference evidence="2" key="2">
    <citation type="submission" date="2020-12" db="EMBL/GenBank/DDBJ databases">
        <title>New Spironucleus salmonicida genome in near-complete chromosomes.</title>
        <authorList>
            <person name="Xu F."/>
            <person name="Kurt Z."/>
            <person name="Jimenez-Gonzalez A."/>
            <person name="Astvaldsson A."/>
            <person name="Andersson J.O."/>
            <person name="Svard S.G."/>
        </authorList>
    </citation>
    <scope>NUCLEOTIDE SEQUENCE</scope>
    <source>
        <strain evidence="2">ATCC 50377</strain>
    </source>
</reference>
<evidence type="ECO:0000313" key="1">
    <source>
        <dbReference type="EMBL" id="EST42085.1"/>
    </source>
</evidence>
<gene>
    <name evidence="1" type="ORF">SS50377_18392</name>
    <name evidence="2" type="ORF">SS50377_22424</name>
</gene>
<organism evidence="1">
    <name type="scientific">Spironucleus salmonicida</name>
    <dbReference type="NCBI Taxonomy" id="348837"/>
    <lineage>
        <taxon>Eukaryota</taxon>
        <taxon>Metamonada</taxon>
        <taxon>Diplomonadida</taxon>
        <taxon>Hexamitidae</taxon>
        <taxon>Hexamitinae</taxon>
        <taxon>Spironucleus</taxon>
    </lineage>
</organism>
<evidence type="ECO:0000313" key="2">
    <source>
        <dbReference type="EMBL" id="KAH0574809.1"/>
    </source>
</evidence>
<dbReference type="AlphaFoldDB" id="V6LC52"/>
<proteinExistence type="predicted"/>
<keyword evidence="3" id="KW-1185">Reference proteome</keyword>
<protein>
    <submittedName>
        <fullName evidence="1">Uncharacterized protein</fullName>
    </submittedName>
</protein>
<dbReference type="EMBL" id="KI546166">
    <property type="protein sequence ID" value="EST42085.1"/>
    <property type="molecule type" value="Genomic_DNA"/>
</dbReference>
<dbReference type="Proteomes" id="UP000018208">
    <property type="component" value="Unassembled WGS sequence"/>
</dbReference>
<name>V6LC52_9EUKA</name>
<dbReference type="VEuPathDB" id="GiardiaDB:SS50377_22424"/>
<reference evidence="1 2" key="1">
    <citation type="journal article" date="2014" name="PLoS Genet.">
        <title>The Genome of Spironucleus salmonicida Highlights a Fish Pathogen Adapted to Fluctuating Environments.</title>
        <authorList>
            <person name="Xu F."/>
            <person name="Jerlstrom-Hultqvist J."/>
            <person name="Einarsson E."/>
            <person name="Astvaldsson A."/>
            <person name="Svard S.G."/>
            <person name="Andersson J.O."/>
        </authorList>
    </citation>
    <scope>NUCLEOTIDE SEQUENCE</scope>
    <source>
        <strain evidence="2">ATCC 50377</strain>
    </source>
</reference>